<keyword evidence="2" id="KW-1185">Reference proteome</keyword>
<proteinExistence type="predicted"/>
<dbReference type="Proteomes" id="UP000006339">
    <property type="component" value="Unassembled WGS sequence"/>
</dbReference>
<dbReference type="AlphaFoldDB" id="A0A828Y6U0"/>
<comment type="caution">
    <text evidence="1">The sequence shown here is derived from an EMBL/GenBank/DDBJ whole genome shotgun (WGS) entry which is preliminary data.</text>
</comment>
<reference evidence="1" key="1">
    <citation type="submission" date="2012-10" db="EMBL/GenBank/DDBJ databases">
        <authorList>
            <person name="Harkins D.M."/>
            <person name="Durkin A.S."/>
            <person name="Brinkac L.M."/>
            <person name="Selengut J.D."/>
            <person name="Sanka R."/>
            <person name="DePew J."/>
            <person name="Purushe J."/>
            <person name="Picardeau M."/>
            <person name="Werts C."/>
            <person name="Goarant C."/>
            <person name="Vinetz J.M."/>
            <person name="Sutton G.G."/>
            <person name="Nelson W.C."/>
            <person name="Fouts D.E."/>
        </authorList>
    </citation>
    <scope>NUCLEOTIDE SEQUENCE [LARGE SCALE GENOMIC DNA]</scope>
    <source>
        <strain evidence="1">200802841</strain>
    </source>
</reference>
<evidence type="ECO:0000313" key="1">
    <source>
        <dbReference type="EMBL" id="EKO53754.1"/>
    </source>
</evidence>
<organism evidence="1 2">
    <name type="scientific">Leptospira kirschneri str. 200802841</name>
    <dbReference type="NCBI Taxonomy" id="1193047"/>
    <lineage>
        <taxon>Bacteria</taxon>
        <taxon>Pseudomonadati</taxon>
        <taxon>Spirochaetota</taxon>
        <taxon>Spirochaetia</taxon>
        <taxon>Leptospirales</taxon>
        <taxon>Leptospiraceae</taxon>
        <taxon>Leptospira</taxon>
    </lineage>
</organism>
<sequence length="37" mass="4594">MNIFFLGLYDTKFKIQNFQIIFWLKFLSVCNKRIFES</sequence>
<gene>
    <name evidence="1" type="ORF">LEP1GSC131_3036</name>
</gene>
<dbReference type="EMBL" id="AKWH02000004">
    <property type="protein sequence ID" value="EKO53754.1"/>
    <property type="molecule type" value="Genomic_DNA"/>
</dbReference>
<accession>A0A828Y6U0</accession>
<evidence type="ECO:0000313" key="2">
    <source>
        <dbReference type="Proteomes" id="UP000006339"/>
    </source>
</evidence>
<name>A0A828Y6U0_9LEPT</name>
<protein>
    <submittedName>
        <fullName evidence="1">Uncharacterized protein</fullName>
    </submittedName>
</protein>